<evidence type="ECO:0000256" key="2">
    <source>
        <dbReference type="ARBA" id="ARBA00022448"/>
    </source>
</evidence>
<keyword evidence="13" id="KW-1185">Reference proteome</keyword>
<proteinExistence type="inferred from homology"/>
<dbReference type="PRINTS" id="PR01333">
    <property type="entry name" value="2POREKCHANEL"/>
</dbReference>
<keyword evidence="7 8" id="KW-0407">Ion channel</keyword>
<comment type="similarity">
    <text evidence="8">Belongs to the two pore domain potassium channel (TC 1.A.1.8) family.</text>
</comment>
<feature type="transmembrane region" description="Helical" evidence="10">
    <location>
        <begin position="202"/>
        <end position="228"/>
    </location>
</feature>
<dbReference type="InterPro" id="IPR003280">
    <property type="entry name" value="2pore_dom_K_chnl"/>
</dbReference>
<reference evidence="12 13" key="1">
    <citation type="submission" date="2016-03" db="EMBL/GenBank/DDBJ databases">
        <title>EvidentialGene: Evidence-directed Construction of Genes on Genomes.</title>
        <authorList>
            <person name="Gilbert D.G."/>
            <person name="Choi J.-H."/>
            <person name="Mockaitis K."/>
            <person name="Colbourne J."/>
            <person name="Pfrender M."/>
        </authorList>
    </citation>
    <scope>NUCLEOTIDE SEQUENCE [LARGE SCALE GENOMIC DNA]</scope>
    <source>
        <strain evidence="12 13">Xinb3</strain>
        <tissue evidence="12">Complete organism</tissue>
    </source>
</reference>
<evidence type="ECO:0000256" key="8">
    <source>
        <dbReference type="RuleBase" id="RU003857"/>
    </source>
</evidence>
<keyword evidence="6 10" id="KW-0472">Membrane</keyword>
<dbReference type="SUPFAM" id="SSF81324">
    <property type="entry name" value="Voltage-gated potassium channels"/>
    <property type="match status" value="2"/>
</dbReference>
<dbReference type="Gene3D" id="1.10.287.70">
    <property type="match status" value="1"/>
</dbReference>
<comment type="subcellular location">
    <subcellularLocation>
        <location evidence="1">Membrane</location>
        <topology evidence="1">Multi-pass membrane protein</topology>
    </subcellularLocation>
</comment>
<feature type="domain" description="Potassium channel" evidence="11">
    <location>
        <begin position="123"/>
        <end position="180"/>
    </location>
</feature>
<evidence type="ECO:0000259" key="11">
    <source>
        <dbReference type="Pfam" id="PF07885"/>
    </source>
</evidence>
<feature type="transmembrane region" description="Helical" evidence="10">
    <location>
        <begin position="159"/>
        <end position="181"/>
    </location>
</feature>
<feature type="transmembrane region" description="Helical" evidence="10">
    <location>
        <begin position="240"/>
        <end position="257"/>
    </location>
</feature>
<keyword evidence="3 8" id="KW-0812">Transmembrane</keyword>
<dbReference type="GO" id="GO:0030322">
    <property type="term" value="P:stabilization of membrane potential"/>
    <property type="evidence" value="ECO:0007669"/>
    <property type="project" value="TreeGrafter"/>
</dbReference>
<evidence type="ECO:0000313" key="13">
    <source>
        <dbReference type="Proteomes" id="UP000076858"/>
    </source>
</evidence>
<evidence type="ECO:0000256" key="4">
    <source>
        <dbReference type="ARBA" id="ARBA00022989"/>
    </source>
</evidence>
<keyword evidence="2 8" id="KW-0813">Transport</keyword>
<dbReference type="InterPro" id="IPR005408">
    <property type="entry name" value="2pore_dom_K_chnl_TWIK"/>
</dbReference>
<organism evidence="12 13">
    <name type="scientific">Daphnia magna</name>
    <dbReference type="NCBI Taxonomy" id="35525"/>
    <lineage>
        <taxon>Eukaryota</taxon>
        <taxon>Metazoa</taxon>
        <taxon>Ecdysozoa</taxon>
        <taxon>Arthropoda</taxon>
        <taxon>Crustacea</taxon>
        <taxon>Branchiopoda</taxon>
        <taxon>Diplostraca</taxon>
        <taxon>Cladocera</taxon>
        <taxon>Anomopoda</taxon>
        <taxon>Daphniidae</taxon>
        <taxon>Daphnia</taxon>
    </lineage>
</organism>
<feature type="domain" description="Potassium channel" evidence="11">
    <location>
        <begin position="217"/>
        <end position="294"/>
    </location>
</feature>
<dbReference type="AlphaFoldDB" id="A0A162R4T3"/>
<dbReference type="GO" id="GO:0022841">
    <property type="term" value="F:potassium ion leak channel activity"/>
    <property type="evidence" value="ECO:0007669"/>
    <property type="project" value="TreeGrafter"/>
</dbReference>
<evidence type="ECO:0000256" key="10">
    <source>
        <dbReference type="SAM" id="Phobius"/>
    </source>
</evidence>
<dbReference type="PRINTS" id="PR01586">
    <property type="entry name" value="TWIKCHANNEL"/>
</dbReference>
<accession>A0A162R4T3</accession>
<dbReference type="Pfam" id="PF07885">
    <property type="entry name" value="Ion_trans_2"/>
    <property type="match status" value="2"/>
</dbReference>
<comment type="caution">
    <text evidence="12">The sequence shown here is derived from an EMBL/GenBank/DDBJ whole genome shotgun (WGS) entry which is preliminary data.</text>
</comment>
<dbReference type="PANTHER" id="PTHR11003:SF249">
    <property type="entry name" value="TWO PORE POTASSIUM CHANNEL PROTEIN SUP-9"/>
    <property type="match status" value="1"/>
</dbReference>
<name>A0A162R4T3_9CRUS</name>
<dbReference type="PRINTS" id="PR01096">
    <property type="entry name" value="TWIK1CHANNEL"/>
</dbReference>
<dbReference type="GO" id="GO:0015271">
    <property type="term" value="F:outward rectifier potassium channel activity"/>
    <property type="evidence" value="ECO:0007669"/>
    <property type="project" value="TreeGrafter"/>
</dbReference>
<protein>
    <recommendedName>
        <fullName evidence="11">Potassium channel domain-containing protein</fullName>
    </recommendedName>
</protein>
<sequence length="394" mass="43962">MVVIQSAEITLGQRRSDDRVPLLSGGRYREPPLRHLWLGLQHSSWFLMVYLAVFVIYLSLGAFVFGSMEQPVERQFHLEIRNRIEKFLLKYPILPEQELDALLMDVVQATNRGVAVTRNVSSEPNWSFGQSFFFAGTVVTTIGYGHVTPLSEGGKIFCIVYALIGIPMTLMLLTALVDRLMVPSTWLLRYLNAKLGHLYQPFNIRVFHLLVIATILVVFFFLVPAGVFNVLEPDWNYLDSIYYCFISLTTIGLGDYIPGDSPNQPLRPLYKIGTTVYLLIGLVFMVLTLTVFYEIPQLNVGSVFLLKSDEYVANTSAYDSEKARIQGGPSLGGVMPSSLGSSTTSAVPFGSYGAGYGATEEELGRPSRQIVRVKSRREEDSPSPEDTTPVHARP</sequence>
<dbReference type="PANTHER" id="PTHR11003">
    <property type="entry name" value="POTASSIUM CHANNEL, SUBFAMILY K"/>
    <property type="match status" value="1"/>
</dbReference>
<dbReference type="OrthoDB" id="297496at2759"/>
<dbReference type="Proteomes" id="UP000076858">
    <property type="component" value="Unassembled WGS sequence"/>
</dbReference>
<evidence type="ECO:0000256" key="7">
    <source>
        <dbReference type="ARBA" id="ARBA00023303"/>
    </source>
</evidence>
<dbReference type="InterPro" id="IPR001779">
    <property type="entry name" value="2pore_dom_K_chnl_TWIK1"/>
</dbReference>
<evidence type="ECO:0000256" key="1">
    <source>
        <dbReference type="ARBA" id="ARBA00004141"/>
    </source>
</evidence>
<feature type="transmembrane region" description="Helical" evidence="10">
    <location>
        <begin position="269"/>
        <end position="293"/>
    </location>
</feature>
<dbReference type="GO" id="GO:0005886">
    <property type="term" value="C:plasma membrane"/>
    <property type="evidence" value="ECO:0007669"/>
    <property type="project" value="TreeGrafter"/>
</dbReference>
<dbReference type="EMBL" id="LRGB01000243">
    <property type="protein sequence ID" value="KZS20231.1"/>
    <property type="molecule type" value="Genomic_DNA"/>
</dbReference>
<gene>
    <name evidence="12" type="ORF">APZ42_013218</name>
</gene>
<feature type="region of interest" description="Disordered" evidence="9">
    <location>
        <begin position="356"/>
        <end position="394"/>
    </location>
</feature>
<evidence type="ECO:0000256" key="3">
    <source>
        <dbReference type="ARBA" id="ARBA00022692"/>
    </source>
</evidence>
<keyword evidence="5 8" id="KW-0406">Ion transport</keyword>
<evidence type="ECO:0000256" key="6">
    <source>
        <dbReference type="ARBA" id="ARBA00023136"/>
    </source>
</evidence>
<evidence type="ECO:0000256" key="5">
    <source>
        <dbReference type="ARBA" id="ARBA00023065"/>
    </source>
</evidence>
<keyword evidence="4 10" id="KW-1133">Transmembrane helix</keyword>
<feature type="transmembrane region" description="Helical" evidence="10">
    <location>
        <begin position="45"/>
        <end position="65"/>
    </location>
</feature>
<dbReference type="InterPro" id="IPR013099">
    <property type="entry name" value="K_chnl_dom"/>
</dbReference>
<feature type="transmembrane region" description="Helical" evidence="10">
    <location>
        <begin position="128"/>
        <end position="147"/>
    </location>
</feature>
<dbReference type="STRING" id="35525.A0A162R4T3"/>
<evidence type="ECO:0000313" key="12">
    <source>
        <dbReference type="EMBL" id="KZS20231.1"/>
    </source>
</evidence>
<evidence type="ECO:0000256" key="9">
    <source>
        <dbReference type="SAM" id="MobiDB-lite"/>
    </source>
</evidence>